<organism evidence="2 3">
    <name type="scientific">Aeromonas hydrophila subsp. hydrophila (strain ATCC 7966 / DSM 30187 / BCRC 13018 / CCUG 14551 / JCM 1027 / KCTC 2358 / NCIMB 9240 / NCTC 8049)</name>
    <dbReference type="NCBI Taxonomy" id="380703"/>
    <lineage>
        <taxon>Bacteria</taxon>
        <taxon>Pseudomonadati</taxon>
        <taxon>Pseudomonadota</taxon>
        <taxon>Gammaproteobacteria</taxon>
        <taxon>Aeromonadales</taxon>
        <taxon>Aeromonadaceae</taxon>
        <taxon>Aeromonas</taxon>
    </lineage>
</organism>
<protein>
    <submittedName>
        <fullName evidence="2">Uncharacterized protein</fullName>
    </submittedName>
</protein>
<feature type="transmembrane region" description="Helical" evidence="1">
    <location>
        <begin position="94"/>
        <end position="114"/>
    </location>
</feature>
<feature type="transmembrane region" description="Helical" evidence="1">
    <location>
        <begin position="34"/>
        <end position="56"/>
    </location>
</feature>
<keyword evidence="1" id="KW-1133">Transmembrane helix</keyword>
<sequence>MNQLVVSLVLILTPGIIATIICDKLTNHSKWDSFKFSLYSLTLGMASYALLQLIIYINNFIDYLIKPISMVEWSNISIWTSALNGGGGIEAWEIFFAVILALPIALFSSWLVNFKAFNKIARKFGVSNKYGDENLYAYYLNSQEIDWVYVRDRESELTYQGRVVSHSDKNDLQEIVLSEVSVYRYSDSAHCYDVPTIYISKERGKLVIEAIPTDFLGEKND</sequence>
<gene>
    <name evidence="2" type="ordered locus">AHA_2030</name>
</gene>
<dbReference type="RefSeq" id="WP_011705897.1">
    <property type="nucleotide sequence ID" value="NC_008570.1"/>
</dbReference>
<keyword evidence="1" id="KW-0812">Transmembrane</keyword>
<dbReference type="HOGENOM" id="CLU_103739_0_0_6"/>
<name>A0KJV9_AERHH</name>
<dbReference type="Proteomes" id="UP000000756">
    <property type="component" value="Chromosome"/>
</dbReference>
<dbReference type="eggNOG" id="ENOG503146V">
    <property type="taxonomic scope" value="Bacteria"/>
</dbReference>
<keyword evidence="1" id="KW-0472">Membrane</keyword>
<keyword evidence="3" id="KW-1185">Reference proteome</keyword>
<dbReference type="OrthoDB" id="5673755at2"/>
<evidence type="ECO:0000256" key="1">
    <source>
        <dbReference type="SAM" id="Phobius"/>
    </source>
</evidence>
<evidence type="ECO:0000313" key="3">
    <source>
        <dbReference type="Proteomes" id="UP000000756"/>
    </source>
</evidence>
<proteinExistence type="predicted"/>
<dbReference type="KEGG" id="aha:AHA_2030"/>
<accession>A0KJV9</accession>
<dbReference type="AlphaFoldDB" id="A0KJV9"/>
<dbReference type="GeneID" id="4487607"/>
<dbReference type="EnsemblBacteria" id="ABK39075">
    <property type="protein sequence ID" value="ABK39075"/>
    <property type="gene ID" value="AHA_2030"/>
</dbReference>
<evidence type="ECO:0000313" key="2">
    <source>
        <dbReference type="EMBL" id="ABK39075.1"/>
    </source>
</evidence>
<reference evidence="2 3" key="1">
    <citation type="journal article" date="2006" name="J. Bacteriol.">
        <title>Genome sequence of Aeromonas hydrophila ATCC 7966T: jack of all trades.</title>
        <authorList>
            <person name="Seshadri R."/>
            <person name="Joseph S.W."/>
            <person name="Chopra A.K."/>
            <person name="Sha J."/>
            <person name="Shaw J."/>
            <person name="Graf J."/>
            <person name="Haft D."/>
            <person name="Wu M."/>
            <person name="Ren Q."/>
            <person name="Rosovitz M.J."/>
            <person name="Madupu R."/>
            <person name="Tallon L."/>
            <person name="Kim M."/>
            <person name="Jin S."/>
            <person name="Vuong H."/>
            <person name="Stine O.C."/>
            <person name="Ali A."/>
            <person name="Horneman A.J."/>
            <person name="Heidelberg J.F."/>
        </authorList>
    </citation>
    <scope>NUCLEOTIDE SEQUENCE [LARGE SCALE GENOMIC DNA]</scope>
    <source>
        <strain evidence="3">ATCC 7966 / DSM 30187 / BCRC 13018 / CCUG 14551 / JCM 1027 / KCTC 2358 / NCIMB 9240 / NCTC 8049</strain>
    </source>
</reference>
<dbReference type="EMBL" id="CP000462">
    <property type="protein sequence ID" value="ABK39075.1"/>
    <property type="molecule type" value="Genomic_DNA"/>
</dbReference>